<keyword evidence="2" id="KW-0808">Transferase</keyword>
<feature type="region of interest" description="Disordered" evidence="1">
    <location>
        <begin position="968"/>
        <end position="1036"/>
    </location>
</feature>
<feature type="compositionally biased region" description="Polar residues" evidence="1">
    <location>
        <begin position="538"/>
        <end position="563"/>
    </location>
</feature>
<feature type="compositionally biased region" description="Polar residues" evidence="1">
    <location>
        <begin position="729"/>
        <end position="754"/>
    </location>
</feature>
<gene>
    <name evidence="2" type="ORF">FBUS_11845</name>
</gene>
<comment type="caution">
    <text evidence="2">The sequence shown here is derived from an EMBL/GenBank/DDBJ whole genome shotgun (WGS) entry which is preliminary data.</text>
</comment>
<dbReference type="Proteomes" id="UP000728185">
    <property type="component" value="Unassembled WGS sequence"/>
</dbReference>
<dbReference type="OrthoDB" id="193931at2759"/>
<feature type="compositionally biased region" description="Polar residues" evidence="1">
    <location>
        <begin position="1018"/>
        <end position="1028"/>
    </location>
</feature>
<feature type="region of interest" description="Disordered" evidence="1">
    <location>
        <begin position="311"/>
        <end position="567"/>
    </location>
</feature>
<feature type="compositionally biased region" description="Polar residues" evidence="1">
    <location>
        <begin position="409"/>
        <end position="423"/>
    </location>
</feature>
<feature type="region of interest" description="Disordered" evidence="1">
    <location>
        <begin position="785"/>
        <end position="804"/>
    </location>
</feature>
<feature type="compositionally biased region" description="Low complexity" evidence="1">
    <location>
        <begin position="315"/>
        <end position="326"/>
    </location>
</feature>
<feature type="compositionally biased region" description="Polar residues" evidence="1">
    <location>
        <begin position="463"/>
        <end position="473"/>
    </location>
</feature>
<keyword evidence="3" id="KW-1185">Reference proteome</keyword>
<reference evidence="2" key="1">
    <citation type="submission" date="2019-05" db="EMBL/GenBank/DDBJ databases">
        <title>Annotation for the trematode Fasciolopsis buski.</title>
        <authorList>
            <person name="Choi Y.-J."/>
        </authorList>
    </citation>
    <scope>NUCLEOTIDE SEQUENCE</scope>
    <source>
        <strain evidence="2">HT</strain>
        <tissue evidence="2">Whole worm</tissue>
    </source>
</reference>
<dbReference type="EMBL" id="LUCM01001929">
    <property type="protein sequence ID" value="KAA0198119.1"/>
    <property type="molecule type" value="Genomic_DNA"/>
</dbReference>
<evidence type="ECO:0000313" key="2">
    <source>
        <dbReference type="EMBL" id="KAA0198119.1"/>
    </source>
</evidence>
<keyword evidence="2" id="KW-0418">Kinase</keyword>
<dbReference type="GO" id="GO:0016301">
    <property type="term" value="F:kinase activity"/>
    <property type="evidence" value="ECO:0007669"/>
    <property type="project" value="UniProtKB-KW"/>
</dbReference>
<evidence type="ECO:0000256" key="1">
    <source>
        <dbReference type="SAM" id="MobiDB-lite"/>
    </source>
</evidence>
<feature type="region of interest" description="Disordered" evidence="1">
    <location>
        <begin position="699"/>
        <end position="754"/>
    </location>
</feature>
<feature type="compositionally biased region" description="Basic and acidic residues" evidence="1">
    <location>
        <begin position="370"/>
        <end position="391"/>
    </location>
</feature>
<feature type="compositionally biased region" description="Polar residues" evidence="1">
    <location>
        <begin position="608"/>
        <end position="624"/>
    </location>
</feature>
<accession>A0A8E0S0S2</accession>
<organism evidence="2 3">
    <name type="scientific">Fasciolopsis buskii</name>
    <dbReference type="NCBI Taxonomy" id="27845"/>
    <lineage>
        <taxon>Eukaryota</taxon>
        <taxon>Metazoa</taxon>
        <taxon>Spiralia</taxon>
        <taxon>Lophotrochozoa</taxon>
        <taxon>Platyhelminthes</taxon>
        <taxon>Trematoda</taxon>
        <taxon>Digenea</taxon>
        <taxon>Plagiorchiida</taxon>
        <taxon>Echinostomata</taxon>
        <taxon>Echinostomatoidea</taxon>
        <taxon>Fasciolidae</taxon>
        <taxon>Fasciolopsis</taxon>
    </lineage>
</organism>
<dbReference type="AlphaFoldDB" id="A0A8E0S0S2"/>
<feature type="region of interest" description="Disordered" evidence="1">
    <location>
        <begin position="584"/>
        <end position="627"/>
    </location>
</feature>
<sequence length="1036" mass="106910">DPPRKRIDSLKLTLNGSSRLSLGNLSEGSPLSGRRGLAVQKLRKKSFSTGLDSQSSTPAVSPLGSPLSLQRVHCRTASCESTGTLLSTPNSLTIPAPYRGPAPICVPTGTRHMPATILCSGNGMTAAVTTAVALNTNTAGTTNTNNTNSNTGTIPPTAVITPSKFNSHSTVPAETLGLSAVVSSTGTTLPVGHAHPNLNVYCFSNIPPPTPVSGQPGATPALHPPTLTSPFVPTVHLLGPHIHPHHPAASGHHHHHHHAFTTGPTYLIPTMPPFHTPVRMAPPSGPACTGPGVSPTALLPQSAFMPTVTDSEIRPISSTPTPNSISQLSSESVANPDSTETVSGIAGSSESVSKGKDQEFETEALPSESTETKKSDHADENGKDSAEHESSPVESSTTPSIPAIAIRANLTNTSPNTAPSSPVDSAPSRSKRSSIPANSPPTVYAYRQLREAHPVPLDGKIRSNGTAIPTSSPIAGKPIKKSQVAPLTPSPSSSPSVSPTAMIEKRKSNTAEEPGSRSHGPHPSPSLSSPTGRGRHVNSVSPASSMNTNVATTPASPNASGGTQPWRAKLNSFRMSFLGSPRFHRKKSGLVSGVDETPPGSPKVATGLSPTSRPGSGRSATTEPSPLLTHKSWFDGFLSAASGHVIVKGSQNAFNAAAAAEDAAALAVSTNAQLSEGTRCDPKPLGSDPSLQVSAVPGAIQDDNDRKHSDLTSRSPTAIGSEPKVGIVNDSSQVRTRSTRPVTISEGTSMNSHMTSPSEQALIASSVAATVATTTISEALAAATKQSERRMTKGTANITNPTSTLPEETNHVIMIKGRALNRLKAELVQVFLATPGVVHTVISPTSFRAEYRRAGSGSSLLARPVKLQVDMVRATGGISTGGVNAANLNNPIPSEREVYAVNFQLLSGPTRRFKRLCDQLQTALLAGPTHPTFVSASSGNGTTTTTAVKPGLIQDPLVNTGSTGACLPQASSGRTVGVDSQDALSFGDRPSKLSSGNHEFSGASDNADHKSPSPTSPPDTNGIGTKSYDTAGECRS</sequence>
<name>A0A8E0S0S2_9TREM</name>
<dbReference type="Pfam" id="PF21122">
    <property type="entry name" value="KA1_BRSK"/>
    <property type="match status" value="1"/>
</dbReference>
<feature type="compositionally biased region" description="Polar residues" evidence="1">
    <location>
        <begin position="327"/>
        <end position="352"/>
    </location>
</feature>
<feature type="compositionally biased region" description="Polar residues" evidence="1">
    <location>
        <begin position="794"/>
        <end position="804"/>
    </location>
</feature>
<feature type="compositionally biased region" description="Low complexity" evidence="1">
    <location>
        <begin position="490"/>
        <end position="499"/>
    </location>
</feature>
<evidence type="ECO:0000313" key="3">
    <source>
        <dbReference type="Proteomes" id="UP000728185"/>
    </source>
</evidence>
<feature type="non-terminal residue" evidence="2">
    <location>
        <position position="1"/>
    </location>
</feature>
<protein>
    <submittedName>
        <fullName evidence="2">Serine/threonine-protein kinase BRSK1</fullName>
    </submittedName>
</protein>
<feature type="compositionally biased region" description="Basic and acidic residues" evidence="1">
    <location>
        <begin position="503"/>
        <end position="516"/>
    </location>
</feature>
<proteinExistence type="predicted"/>